<evidence type="ECO:0000313" key="2">
    <source>
        <dbReference type="Proteomes" id="UP000032141"/>
    </source>
</evidence>
<dbReference type="Proteomes" id="UP000032141">
    <property type="component" value="Chromosome C4"/>
</dbReference>
<keyword evidence="2" id="KW-1185">Reference proteome</keyword>
<accession>A0A0D3BTN3</accession>
<organism evidence="1 2">
    <name type="scientific">Brassica oleracea var. oleracea</name>
    <dbReference type="NCBI Taxonomy" id="109376"/>
    <lineage>
        <taxon>Eukaryota</taxon>
        <taxon>Viridiplantae</taxon>
        <taxon>Streptophyta</taxon>
        <taxon>Embryophyta</taxon>
        <taxon>Tracheophyta</taxon>
        <taxon>Spermatophyta</taxon>
        <taxon>Magnoliopsida</taxon>
        <taxon>eudicotyledons</taxon>
        <taxon>Gunneridae</taxon>
        <taxon>Pentapetalae</taxon>
        <taxon>rosids</taxon>
        <taxon>malvids</taxon>
        <taxon>Brassicales</taxon>
        <taxon>Brassicaceae</taxon>
        <taxon>Brassiceae</taxon>
        <taxon>Brassica</taxon>
    </lineage>
</organism>
<dbReference type="AlphaFoldDB" id="A0A0D3BTN3"/>
<proteinExistence type="predicted"/>
<dbReference type="Gramene" id="Bo4g059880.1">
    <property type="protein sequence ID" value="Bo4g059880.1"/>
    <property type="gene ID" value="Bo4g059880"/>
</dbReference>
<dbReference type="EnsemblPlants" id="Bo4g059880.1">
    <property type="protein sequence ID" value="Bo4g059880.1"/>
    <property type="gene ID" value="Bo4g059880"/>
</dbReference>
<dbReference type="HOGENOM" id="CLU_2561448_0_0_1"/>
<name>A0A0D3BTN3_BRAOL</name>
<reference evidence="1 2" key="1">
    <citation type="journal article" date="2014" name="Genome Biol.">
        <title>Transcriptome and methylome profiling reveals relics of genome dominance in the mesopolyploid Brassica oleracea.</title>
        <authorList>
            <person name="Parkin I.A."/>
            <person name="Koh C."/>
            <person name="Tang H."/>
            <person name="Robinson S.J."/>
            <person name="Kagale S."/>
            <person name="Clarke W.E."/>
            <person name="Town C.D."/>
            <person name="Nixon J."/>
            <person name="Krishnakumar V."/>
            <person name="Bidwell S.L."/>
            <person name="Denoeud F."/>
            <person name="Belcram H."/>
            <person name="Links M.G."/>
            <person name="Just J."/>
            <person name="Clarke C."/>
            <person name="Bender T."/>
            <person name="Huebert T."/>
            <person name="Mason A.S."/>
            <person name="Pires J.C."/>
            <person name="Barker G."/>
            <person name="Moore J."/>
            <person name="Walley P.G."/>
            <person name="Manoli S."/>
            <person name="Batley J."/>
            <person name="Edwards D."/>
            <person name="Nelson M.N."/>
            <person name="Wang X."/>
            <person name="Paterson A.H."/>
            <person name="King G."/>
            <person name="Bancroft I."/>
            <person name="Chalhoub B."/>
            <person name="Sharpe A.G."/>
        </authorList>
    </citation>
    <scope>NUCLEOTIDE SEQUENCE</scope>
    <source>
        <strain evidence="1 2">cv. TO1000</strain>
    </source>
</reference>
<evidence type="ECO:0000313" key="1">
    <source>
        <dbReference type="EnsemblPlants" id="Bo4g059880.1"/>
    </source>
</evidence>
<sequence length="82" mass="9521">MNPRFLEPRKNNTPEENPLLNCTFVLKPLNLNLFILFQERKTIEEQHEQKTNRKDHLFKGNANDSVVAGRWGSSLKQASSQI</sequence>
<reference evidence="1" key="2">
    <citation type="submission" date="2015-03" db="UniProtKB">
        <authorList>
            <consortium name="EnsemblPlants"/>
        </authorList>
    </citation>
    <scope>IDENTIFICATION</scope>
</reference>
<protein>
    <submittedName>
        <fullName evidence="1">Uncharacterized protein</fullName>
    </submittedName>
</protein>